<protein>
    <submittedName>
        <fullName evidence="1">PAS domain-containing protein</fullName>
    </submittedName>
</protein>
<dbReference type="Pfam" id="PF07310">
    <property type="entry name" value="PAS_5"/>
    <property type="match status" value="1"/>
</dbReference>
<dbReference type="InterPro" id="IPR009922">
    <property type="entry name" value="DUF1457"/>
</dbReference>
<dbReference type="AlphaFoldDB" id="A0A1H8BTW9"/>
<reference evidence="1 2" key="1">
    <citation type="submission" date="2016-10" db="EMBL/GenBank/DDBJ databases">
        <authorList>
            <person name="de Groot N.N."/>
        </authorList>
    </citation>
    <scope>NUCLEOTIDE SEQUENCE [LARGE SCALE GENOMIC DNA]</scope>
    <source>
        <strain evidence="1 2">CGMCC 1.10836</strain>
    </source>
</reference>
<dbReference type="Proteomes" id="UP000183002">
    <property type="component" value="Unassembled WGS sequence"/>
</dbReference>
<dbReference type="OrthoDB" id="8478628at2"/>
<proteinExistence type="predicted"/>
<accession>A0A1H8BTW9</accession>
<keyword evidence="2" id="KW-1185">Reference proteome</keyword>
<evidence type="ECO:0000313" key="2">
    <source>
        <dbReference type="Proteomes" id="UP000183002"/>
    </source>
</evidence>
<sequence length="218" mass="23512">MTQTFANATCSTSPVAQLRAYWEGLRPEGGLPQRAQIDPRGIESALSATFLIERVAPGIARFRIAGMDLADFMGMEVRGLPFSSLFSPAARPGLSTSLETLFQSPAILTMDMVAERGIGRPMLTARLLVMPLFDDLGRLTMGLGCMALSGNVGRSPRRFDVTGTTLTRLDRPTTPIARIPGFTPTVHQAETRQGFAQAAAQFDAPKAKTAAPYLRLVE</sequence>
<dbReference type="EMBL" id="FOCO01000003">
    <property type="protein sequence ID" value="SEM86039.1"/>
    <property type="molecule type" value="Genomic_DNA"/>
</dbReference>
<organism evidence="1 2">
    <name type="scientific">Pseudorhodobacter antarcticus</name>
    <dbReference type="NCBI Taxonomy" id="1077947"/>
    <lineage>
        <taxon>Bacteria</taxon>
        <taxon>Pseudomonadati</taxon>
        <taxon>Pseudomonadota</taxon>
        <taxon>Alphaproteobacteria</taxon>
        <taxon>Rhodobacterales</taxon>
        <taxon>Paracoccaceae</taxon>
        <taxon>Pseudorhodobacter</taxon>
    </lineage>
</organism>
<dbReference type="RefSeq" id="WP_050520179.1">
    <property type="nucleotide sequence ID" value="NZ_FOCO01000003.1"/>
</dbReference>
<evidence type="ECO:0000313" key="1">
    <source>
        <dbReference type="EMBL" id="SEM86039.1"/>
    </source>
</evidence>
<name>A0A1H8BTW9_9RHOB</name>
<gene>
    <name evidence="1" type="ORF">SAMN05216227_1003140</name>
</gene>
<dbReference type="STRING" id="1077947.SAMN05216227_1003140"/>